<reference evidence="1 2" key="1">
    <citation type="submission" date="2016-01" db="EMBL/GenBank/DDBJ databases">
        <title>Draft Genome Sequences of Seven Thermophilic Sporeformers Isolated from Foods.</title>
        <authorList>
            <person name="Berendsen E.M."/>
            <person name="Wells-Bennik M.H."/>
            <person name="Krawcyk A.O."/>
            <person name="De Jong A."/>
            <person name="Holsappel S."/>
            <person name="Eijlander R.T."/>
            <person name="Kuipers O.P."/>
        </authorList>
    </citation>
    <scope>NUCLEOTIDE SEQUENCE [LARGE SCALE GENOMIC DNA]</scope>
    <source>
        <strain evidence="1 2">B4135</strain>
    </source>
</reference>
<accession>A0A150LXB7</accession>
<organism evidence="1 2">
    <name type="scientific">Caldibacillus debilis</name>
    <dbReference type="NCBI Taxonomy" id="301148"/>
    <lineage>
        <taxon>Bacteria</taxon>
        <taxon>Bacillati</taxon>
        <taxon>Bacillota</taxon>
        <taxon>Bacilli</taxon>
        <taxon>Bacillales</taxon>
        <taxon>Bacillaceae</taxon>
        <taxon>Caldibacillus</taxon>
    </lineage>
</organism>
<comment type="caution">
    <text evidence="1">The sequence shown here is derived from an EMBL/GenBank/DDBJ whole genome shotgun (WGS) entry which is preliminary data.</text>
</comment>
<evidence type="ECO:0000313" key="1">
    <source>
        <dbReference type="EMBL" id="KYD16897.1"/>
    </source>
</evidence>
<proteinExistence type="predicted"/>
<protein>
    <submittedName>
        <fullName evidence="1">Uncharacterized protein</fullName>
    </submittedName>
</protein>
<gene>
    <name evidence="1" type="ORF">B4135_2576</name>
</gene>
<evidence type="ECO:0000313" key="2">
    <source>
        <dbReference type="Proteomes" id="UP000075683"/>
    </source>
</evidence>
<sequence>MEKRQANRIFMDCAEKGGGACRSGSLFADFLHADGSRLSFCFRLPAEVFYRSFRSSHPFKDEFPALPASFSGGLGF</sequence>
<dbReference type="EMBL" id="LQYT01000058">
    <property type="protein sequence ID" value="KYD16897.1"/>
    <property type="molecule type" value="Genomic_DNA"/>
</dbReference>
<dbReference type="AlphaFoldDB" id="A0A150LXB7"/>
<dbReference type="Proteomes" id="UP000075683">
    <property type="component" value="Unassembled WGS sequence"/>
</dbReference>
<name>A0A150LXB7_9BACI</name>